<dbReference type="PANTHER" id="PTHR10569:SF2">
    <property type="entry name" value="GLYCOGEN DEBRANCHING ENZYME"/>
    <property type="match status" value="1"/>
</dbReference>
<dbReference type="PANTHER" id="PTHR10569">
    <property type="entry name" value="GLYCOGEN DEBRANCHING ENZYME"/>
    <property type="match status" value="1"/>
</dbReference>
<dbReference type="GO" id="GO:0004135">
    <property type="term" value="F:amylo-alpha-1,6-glucosidase activity"/>
    <property type="evidence" value="ECO:0007669"/>
    <property type="project" value="InterPro"/>
</dbReference>
<dbReference type="InterPro" id="IPR010401">
    <property type="entry name" value="AGL/Gdb1"/>
</dbReference>
<evidence type="ECO:0000313" key="4">
    <source>
        <dbReference type="Proteomes" id="UP000010866"/>
    </source>
</evidence>
<dbReference type="Proteomes" id="UP000010866">
    <property type="component" value="Chromosome"/>
</dbReference>
<evidence type="ECO:0000259" key="1">
    <source>
        <dbReference type="Pfam" id="PF06202"/>
    </source>
</evidence>
<dbReference type="Pfam" id="PF12439">
    <property type="entry name" value="GDE_N"/>
    <property type="match status" value="1"/>
</dbReference>
<protein>
    <submittedName>
        <fullName evidence="3">Glycogen debranching enzyme, putative</fullName>
    </submittedName>
</protein>
<dbReference type="InterPro" id="IPR006451">
    <property type="entry name" value="Glycogen_debranch_arc"/>
</dbReference>
<dbReference type="KEGG" id="mhz:Metho_1091"/>
<keyword evidence="4" id="KW-1185">Reference proteome</keyword>
<evidence type="ECO:0000313" key="3">
    <source>
        <dbReference type="EMBL" id="AGB49326.1"/>
    </source>
</evidence>
<dbReference type="GeneID" id="14406900"/>
<dbReference type="Pfam" id="PF06202">
    <property type="entry name" value="GDE_C"/>
    <property type="match status" value="1"/>
</dbReference>
<dbReference type="HOGENOM" id="CLU_026835_0_0_2"/>
<dbReference type="InterPro" id="IPR024742">
    <property type="entry name" value="Glycogen_debranch_N"/>
</dbReference>
<accession>L0KW35</accession>
<dbReference type="Gene3D" id="1.50.10.10">
    <property type="match status" value="1"/>
</dbReference>
<reference evidence="4" key="1">
    <citation type="submission" date="2012-02" db="EMBL/GenBank/DDBJ databases">
        <title>Complete sequence of chromosome of Methanomethylovorans hollandica DSM 15978.</title>
        <authorList>
            <person name="Lucas S."/>
            <person name="Copeland A."/>
            <person name="Lapidus A."/>
            <person name="Glavina del Rio T."/>
            <person name="Dalin E."/>
            <person name="Tice H."/>
            <person name="Bruce D."/>
            <person name="Goodwin L."/>
            <person name="Pitluck S."/>
            <person name="Peters L."/>
            <person name="Mikhailova N."/>
            <person name="Held B."/>
            <person name="Kyrpides N."/>
            <person name="Mavromatis K."/>
            <person name="Ivanova N."/>
            <person name="Brettin T."/>
            <person name="Detter J.C."/>
            <person name="Han C."/>
            <person name="Larimer F."/>
            <person name="Land M."/>
            <person name="Hauser L."/>
            <person name="Markowitz V."/>
            <person name="Cheng J.-F."/>
            <person name="Hugenholtz P."/>
            <person name="Woyke T."/>
            <person name="Wu D."/>
            <person name="Spring S."/>
            <person name="Schroeder M."/>
            <person name="Brambilla E."/>
            <person name="Klenk H.-P."/>
            <person name="Eisen J.A."/>
        </authorList>
    </citation>
    <scope>NUCLEOTIDE SEQUENCE [LARGE SCALE GENOMIC DNA]</scope>
    <source>
        <strain evidence="4">DSM 15978 / NBRC 107637 / DMS1</strain>
    </source>
</reference>
<dbReference type="RefSeq" id="WP_015324492.1">
    <property type="nucleotide sequence ID" value="NC_019977.1"/>
</dbReference>
<dbReference type="STRING" id="867904.Metho_1091"/>
<proteinExistence type="predicted"/>
<dbReference type="InterPro" id="IPR008928">
    <property type="entry name" value="6-hairpin_glycosidase_sf"/>
</dbReference>
<dbReference type="FunFam" id="1.50.10.10:FF:000073">
    <property type="entry name" value="Glycogen debranching enzyme, hypothetical (TreX-like)"/>
    <property type="match status" value="1"/>
</dbReference>
<dbReference type="InterPro" id="IPR032790">
    <property type="entry name" value="GDE_C"/>
</dbReference>
<dbReference type="AlphaFoldDB" id="L0KW35"/>
<sequence>MQRSEENIFSAGRDNRSELCQKEWLVTNGLGGYASSTLSFMNTRKYHGLLVASMEPPVDRMVLLSALDEEILINNVAQELACHRYSDAVHPQGFKYIKIFTEKPVPSWEYDVDGIQINKTLFMEHGKNKAFFGYNIHVPPEKASCTMRIHPLVNMRDFHGLTQRHDGISQSTLRHGTSLKTYTPEGSKIELHLTSNAAYIPYVDWYYNFEYPLEMKRGYDFREDCFHPGYFEVELAQGNNEIFIVASAEKINDISLSSVRKAYETEKKRIAMICQKPGFTEVLPLKLTLAADKFVVMRHSTGKHSIIAGYPWFADWGRDTMISLPGLTLVTGRYDIAASILSTFAKNCREGLIPNKFPDRSTDSYAYNTVDASLWFINALWKYLEYTNDIQTVAKMWNTVEDLIRYYSRGTKFGIKTDTDHLLCHDGQLTWMDAKVDDVEITPRKGKACEINALWYNALVIASKVAARLGKDDTDLAEMAEKVSENFEPAFWNEEQGCLYDYIGYDPQGIEYKDSALRPNQILAVSLPHCMLDAGKEKSIVRKVQQHLLTSRGLRTLAPYETAYVGKYEGGLLQRDMAYHNGTVWPWLMGPFVSAYCRTRGHSLRSRMYAKELLDGFIPHLAEAGIGSISEICDGDEPHLPGGCVAQAWSVAEILRAYSEDVLLKKMRR</sequence>
<feature type="domain" description="Glycogen debranching enzyme bacterial and archaeal type N-terminal" evidence="2">
    <location>
        <begin position="22"/>
        <end position="239"/>
    </location>
</feature>
<dbReference type="GO" id="GO:0005980">
    <property type="term" value="P:glycogen catabolic process"/>
    <property type="evidence" value="ECO:0007669"/>
    <property type="project" value="InterPro"/>
</dbReference>
<gene>
    <name evidence="3" type="ordered locus">Metho_1091</name>
</gene>
<dbReference type="NCBIfam" id="TIGR01561">
    <property type="entry name" value="gde_arch"/>
    <property type="match status" value="1"/>
</dbReference>
<dbReference type="SUPFAM" id="SSF48208">
    <property type="entry name" value="Six-hairpin glycosidases"/>
    <property type="match status" value="1"/>
</dbReference>
<dbReference type="OrthoDB" id="8543at2157"/>
<evidence type="ECO:0000259" key="2">
    <source>
        <dbReference type="Pfam" id="PF12439"/>
    </source>
</evidence>
<dbReference type="EMBL" id="CP003362">
    <property type="protein sequence ID" value="AGB49326.1"/>
    <property type="molecule type" value="Genomic_DNA"/>
</dbReference>
<dbReference type="GO" id="GO:0004134">
    <property type="term" value="F:4-alpha-glucanotransferase activity"/>
    <property type="evidence" value="ECO:0007669"/>
    <property type="project" value="InterPro"/>
</dbReference>
<dbReference type="InterPro" id="IPR012341">
    <property type="entry name" value="6hp_glycosidase-like_sf"/>
</dbReference>
<name>L0KW35_METHD</name>
<organism evidence="3 4">
    <name type="scientific">Methanomethylovorans hollandica (strain DSM 15978 / NBRC 107637 / DMS1)</name>
    <dbReference type="NCBI Taxonomy" id="867904"/>
    <lineage>
        <taxon>Archaea</taxon>
        <taxon>Methanobacteriati</taxon>
        <taxon>Methanobacteriota</taxon>
        <taxon>Stenosarchaea group</taxon>
        <taxon>Methanomicrobia</taxon>
        <taxon>Methanosarcinales</taxon>
        <taxon>Methanosarcinaceae</taxon>
        <taxon>Methanomethylovorans</taxon>
    </lineage>
</organism>
<feature type="domain" description="Glycogen debranching enzyme C-terminal" evidence="1">
    <location>
        <begin position="290"/>
        <end position="656"/>
    </location>
</feature>